<dbReference type="PANTHER" id="PTHR14198:SF18">
    <property type="entry name" value="TRANSMEMBRANE 4 L6 FAMILY MEMBER 1"/>
    <property type="match status" value="1"/>
</dbReference>
<dbReference type="Pfam" id="PF05805">
    <property type="entry name" value="L6_membrane"/>
    <property type="match status" value="1"/>
</dbReference>
<dbReference type="EMBL" id="JBHFQA010000012">
    <property type="protein sequence ID" value="KAL2090243.1"/>
    <property type="molecule type" value="Genomic_DNA"/>
</dbReference>
<evidence type="ECO:0000256" key="4">
    <source>
        <dbReference type="ARBA" id="ARBA00022989"/>
    </source>
</evidence>
<evidence type="ECO:0008006" key="9">
    <source>
        <dbReference type="Google" id="ProtNLM"/>
    </source>
</evidence>
<keyword evidence="5 6" id="KW-0472">Membrane</keyword>
<comment type="similarity">
    <text evidence="2">Belongs to the L6 tetraspanin family.</text>
</comment>
<dbReference type="PANTHER" id="PTHR14198">
    <property type="entry name" value="TRANSMEMBRANE 4 L6 FAMILY MEMBER 1-RELATED"/>
    <property type="match status" value="1"/>
</dbReference>
<organism evidence="7 8">
    <name type="scientific">Coilia grayii</name>
    <name type="common">Gray's grenadier anchovy</name>
    <dbReference type="NCBI Taxonomy" id="363190"/>
    <lineage>
        <taxon>Eukaryota</taxon>
        <taxon>Metazoa</taxon>
        <taxon>Chordata</taxon>
        <taxon>Craniata</taxon>
        <taxon>Vertebrata</taxon>
        <taxon>Euteleostomi</taxon>
        <taxon>Actinopterygii</taxon>
        <taxon>Neopterygii</taxon>
        <taxon>Teleostei</taxon>
        <taxon>Clupei</taxon>
        <taxon>Clupeiformes</taxon>
        <taxon>Clupeoidei</taxon>
        <taxon>Engraulidae</taxon>
        <taxon>Coilinae</taxon>
        <taxon>Coilia</taxon>
    </lineage>
</organism>
<evidence type="ECO:0000313" key="7">
    <source>
        <dbReference type="EMBL" id="KAL2090243.1"/>
    </source>
</evidence>
<reference evidence="7 8" key="1">
    <citation type="submission" date="2024-09" db="EMBL/GenBank/DDBJ databases">
        <title>A chromosome-level genome assembly of Gray's grenadier anchovy, Coilia grayii.</title>
        <authorList>
            <person name="Fu Z."/>
        </authorList>
    </citation>
    <scope>NUCLEOTIDE SEQUENCE [LARGE SCALE GENOMIC DNA]</scope>
    <source>
        <strain evidence="7">G4</strain>
        <tissue evidence="7">Muscle</tissue>
    </source>
</reference>
<comment type="caution">
    <text evidence="7">The sequence shown here is derived from an EMBL/GenBank/DDBJ whole genome shotgun (WGS) entry which is preliminary data.</text>
</comment>
<evidence type="ECO:0000256" key="1">
    <source>
        <dbReference type="ARBA" id="ARBA00004141"/>
    </source>
</evidence>
<protein>
    <recommendedName>
        <fullName evidence="9">Transmembrane 4 L6 family member 1</fullName>
    </recommendedName>
</protein>
<evidence type="ECO:0000256" key="6">
    <source>
        <dbReference type="SAM" id="Phobius"/>
    </source>
</evidence>
<sequence>MCSFGFARSMGFALLPLATCCIVANILLFFPSGAANYVQDGHISLFPWLFMGVGGGGIAVFLPAAVFLSMGKCAANCVTDSCAMCGSVLASLVGLAGSAYCFVVSVLALLKGPYCFTTMGWHYPFETTSGSYLFNRDNWNNCIQPANIVEWDVTLLSILAGLSALEFIILFLQLVNGVVNAVCRPCCYKQEYSLNA</sequence>
<feature type="transmembrane region" description="Helical" evidence="6">
    <location>
        <begin position="155"/>
        <end position="175"/>
    </location>
</feature>
<feature type="transmembrane region" description="Helical" evidence="6">
    <location>
        <begin position="88"/>
        <end position="110"/>
    </location>
</feature>
<keyword evidence="8" id="KW-1185">Reference proteome</keyword>
<dbReference type="GO" id="GO:0016020">
    <property type="term" value="C:membrane"/>
    <property type="evidence" value="ECO:0007669"/>
    <property type="project" value="UniProtKB-SubCell"/>
</dbReference>
<dbReference type="InterPro" id="IPR008661">
    <property type="entry name" value="L6_membrane"/>
</dbReference>
<accession>A0ABD1JU17</accession>
<dbReference type="Proteomes" id="UP001591681">
    <property type="component" value="Unassembled WGS sequence"/>
</dbReference>
<name>A0ABD1JU17_9TELE</name>
<evidence type="ECO:0000313" key="8">
    <source>
        <dbReference type="Proteomes" id="UP001591681"/>
    </source>
</evidence>
<gene>
    <name evidence="7" type="ORF">ACEWY4_014931</name>
</gene>
<keyword evidence="4 6" id="KW-1133">Transmembrane helix</keyword>
<evidence type="ECO:0000256" key="3">
    <source>
        <dbReference type="ARBA" id="ARBA00022692"/>
    </source>
</evidence>
<keyword evidence="3 6" id="KW-0812">Transmembrane</keyword>
<evidence type="ECO:0000256" key="5">
    <source>
        <dbReference type="ARBA" id="ARBA00023136"/>
    </source>
</evidence>
<evidence type="ECO:0000256" key="2">
    <source>
        <dbReference type="ARBA" id="ARBA00006193"/>
    </source>
</evidence>
<feature type="transmembrane region" description="Helical" evidence="6">
    <location>
        <begin position="12"/>
        <end position="33"/>
    </location>
</feature>
<proteinExistence type="inferred from homology"/>
<comment type="subcellular location">
    <subcellularLocation>
        <location evidence="1">Membrane</location>
        <topology evidence="1">Multi-pass membrane protein</topology>
    </subcellularLocation>
</comment>
<dbReference type="AlphaFoldDB" id="A0ABD1JU17"/>
<feature type="transmembrane region" description="Helical" evidence="6">
    <location>
        <begin position="45"/>
        <end position="68"/>
    </location>
</feature>